<keyword evidence="3" id="KW-0677">Repeat</keyword>
<dbReference type="WBParaSite" id="PSU_v2.g15698.t1">
    <property type="protein sequence ID" value="PSU_v2.g15698.t1"/>
    <property type="gene ID" value="PSU_v2.g15698"/>
</dbReference>
<name>A0A914Y675_9BILA</name>
<dbReference type="Proteomes" id="UP000887577">
    <property type="component" value="Unplaced"/>
</dbReference>
<keyword evidence="4" id="KW-1133">Transmembrane helix</keyword>
<evidence type="ECO:0000256" key="3">
    <source>
        <dbReference type="ARBA" id="ARBA00022737"/>
    </source>
</evidence>
<feature type="transmembrane region" description="Helical" evidence="4">
    <location>
        <begin position="239"/>
        <end position="263"/>
    </location>
</feature>
<keyword evidence="4" id="KW-0812">Transmembrane</keyword>
<sequence length="287" mass="33136">MLLLLCERSFTTLYLVTHGFRSVVTFTLHFIVFSLTILRLRHNPITIYPKAVNSISTLQELDLSYSIINILNQTMMGKNEHLSSLIIHSSEISKIEDCTFCEFSNLTKLHLYKNPKLSFIDENAFGYAKNETVSKLKSFSLEYCNFTVIPEKLLNWHNVGEFGIVGNPFNCTCEMSWLIDDILNPYHTMNLGRIADSYPEETLVCKTPQKYGNLAFYKINKNYCKSEKHENGQSSETSFFIGFLIVAGLIFFVFAVPLCRYLLRLRKQKTLFNYAENKVNEDFDNNA</sequence>
<evidence type="ECO:0000313" key="6">
    <source>
        <dbReference type="WBParaSite" id="PSU_v2.g15698.t1"/>
    </source>
</evidence>
<keyword evidence="2" id="KW-0732">Signal</keyword>
<dbReference type="GO" id="GO:0005886">
    <property type="term" value="C:plasma membrane"/>
    <property type="evidence" value="ECO:0007669"/>
    <property type="project" value="TreeGrafter"/>
</dbReference>
<dbReference type="PANTHER" id="PTHR24369:SF210">
    <property type="entry name" value="CHAOPTIN-RELATED"/>
    <property type="match status" value="1"/>
</dbReference>
<protein>
    <submittedName>
        <fullName evidence="6">LRRCT domain-containing protein</fullName>
    </submittedName>
</protein>
<dbReference type="AlphaFoldDB" id="A0A914Y675"/>
<evidence type="ECO:0000256" key="1">
    <source>
        <dbReference type="ARBA" id="ARBA00022614"/>
    </source>
</evidence>
<accession>A0A914Y675</accession>
<dbReference type="InterPro" id="IPR050541">
    <property type="entry name" value="LRR_TM_domain-containing"/>
</dbReference>
<keyword evidence="4" id="KW-0472">Membrane</keyword>
<evidence type="ECO:0000256" key="2">
    <source>
        <dbReference type="ARBA" id="ARBA00022729"/>
    </source>
</evidence>
<evidence type="ECO:0000313" key="5">
    <source>
        <dbReference type="Proteomes" id="UP000887577"/>
    </source>
</evidence>
<keyword evidence="5" id="KW-1185">Reference proteome</keyword>
<dbReference type="PANTHER" id="PTHR24369">
    <property type="entry name" value="ANTIGEN BSP, PUTATIVE-RELATED"/>
    <property type="match status" value="1"/>
</dbReference>
<organism evidence="5 6">
    <name type="scientific">Panagrolaimus superbus</name>
    <dbReference type="NCBI Taxonomy" id="310955"/>
    <lineage>
        <taxon>Eukaryota</taxon>
        <taxon>Metazoa</taxon>
        <taxon>Ecdysozoa</taxon>
        <taxon>Nematoda</taxon>
        <taxon>Chromadorea</taxon>
        <taxon>Rhabditida</taxon>
        <taxon>Tylenchina</taxon>
        <taxon>Panagrolaimomorpha</taxon>
        <taxon>Panagrolaimoidea</taxon>
        <taxon>Panagrolaimidae</taxon>
        <taxon>Panagrolaimus</taxon>
    </lineage>
</organism>
<evidence type="ECO:0000256" key="4">
    <source>
        <dbReference type="SAM" id="Phobius"/>
    </source>
</evidence>
<dbReference type="InterPro" id="IPR032675">
    <property type="entry name" value="LRR_dom_sf"/>
</dbReference>
<keyword evidence="1" id="KW-0433">Leucine-rich repeat</keyword>
<proteinExistence type="predicted"/>
<dbReference type="SUPFAM" id="SSF52058">
    <property type="entry name" value="L domain-like"/>
    <property type="match status" value="1"/>
</dbReference>
<dbReference type="Gene3D" id="3.80.10.10">
    <property type="entry name" value="Ribonuclease Inhibitor"/>
    <property type="match status" value="1"/>
</dbReference>
<reference evidence="6" key="1">
    <citation type="submission" date="2022-11" db="UniProtKB">
        <authorList>
            <consortium name="WormBaseParasite"/>
        </authorList>
    </citation>
    <scope>IDENTIFICATION</scope>
</reference>